<feature type="coiled-coil region" evidence="1">
    <location>
        <begin position="14"/>
        <end position="55"/>
    </location>
</feature>
<name>A0ABU8WCK6_9BURK</name>
<comment type="caution">
    <text evidence="3">The sequence shown here is derived from an EMBL/GenBank/DDBJ whole genome shotgun (WGS) entry which is preliminary data.</text>
</comment>
<feature type="chain" id="PRO_5045727274" evidence="2">
    <location>
        <begin position="22"/>
        <end position="423"/>
    </location>
</feature>
<dbReference type="Proteomes" id="UP001363010">
    <property type="component" value="Unassembled WGS sequence"/>
</dbReference>
<keyword evidence="2" id="KW-0732">Signal</keyword>
<reference evidence="3 4" key="1">
    <citation type="submission" date="2024-03" db="EMBL/GenBank/DDBJ databases">
        <title>Novel species of the genus Variovorax.</title>
        <authorList>
            <person name="Liu Q."/>
            <person name="Xin Y.-H."/>
        </authorList>
    </citation>
    <scope>NUCLEOTIDE SEQUENCE [LARGE SCALE GENOMIC DNA]</scope>
    <source>
        <strain evidence="3 4">KACC 18501</strain>
    </source>
</reference>
<keyword evidence="4" id="KW-1185">Reference proteome</keyword>
<feature type="signal peptide" evidence="2">
    <location>
        <begin position="1"/>
        <end position="21"/>
    </location>
</feature>
<dbReference type="EMBL" id="JBBKZV010000056">
    <property type="protein sequence ID" value="MEJ8827209.1"/>
    <property type="molecule type" value="Genomic_DNA"/>
</dbReference>
<sequence>MFPRSAFAIACLALASLQVHAEISKEELEALQRERDAAVAKKEITEAEAAQAKARIGTISTELPKGTGEASGLVVEPKILAYNAVDVLAVHVVAEVEKALRTPRTRQVRNADGTLGNPVLLRQAVVMFSDKDLYAINQARALRMVMTTLSQEVAVFKIPQLASDNPGCAAVAAAGAAGLPVLGAIDVGLQLVSLFKTDKKLQGADVTVDDVAFANAVMGQLLAKKIDAARPESFIASAIAAEGFDAIAASPTLATMQTLADKSSNLDIQLTRISDKRDEIKAKATAKPTPQCANAHRRDLIILDNLEIKGKALKVRADKVMTAASTVNEVGASLIQTMALADAFATRFSDAYVLQAKSIAAGGTINTKKNIFTTSFYASGGAIATYQLLDGSSGLPVAAGNVSFYGGNVNLNDLKGSAVPPQP</sequence>
<dbReference type="RefSeq" id="WP_340368238.1">
    <property type="nucleotide sequence ID" value="NZ_JBBKZV010000056.1"/>
</dbReference>
<keyword evidence="1" id="KW-0175">Coiled coil</keyword>
<accession>A0ABU8WCK6</accession>
<proteinExistence type="predicted"/>
<organism evidence="3 4">
    <name type="scientific">Variovorax humicola</name>
    <dbReference type="NCBI Taxonomy" id="1769758"/>
    <lineage>
        <taxon>Bacteria</taxon>
        <taxon>Pseudomonadati</taxon>
        <taxon>Pseudomonadota</taxon>
        <taxon>Betaproteobacteria</taxon>
        <taxon>Burkholderiales</taxon>
        <taxon>Comamonadaceae</taxon>
        <taxon>Variovorax</taxon>
    </lineage>
</organism>
<protein>
    <submittedName>
        <fullName evidence="3">Uncharacterized protein</fullName>
    </submittedName>
</protein>
<evidence type="ECO:0000256" key="2">
    <source>
        <dbReference type="SAM" id="SignalP"/>
    </source>
</evidence>
<gene>
    <name evidence="3" type="ORF">WKW80_35385</name>
</gene>
<evidence type="ECO:0000313" key="4">
    <source>
        <dbReference type="Proteomes" id="UP001363010"/>
    </source>
</evidence>
<evidence type="ECO:0000256" key="1">
    <source>
        <dbReference type="SAM" id="Coils"/>
    </source>
</evidence>
<evidence type="ECO:0000313" key="3">
    <source>
        <dbReference type="EMBL" id="MEJ8827209.1"/>
    </source>
</evidence>